<proteinExistence type="predicted"/>
<dbReference type="AlphaFoldDB" id="A0A1X1P8A5"/>
<evidence type="ECO:0000313" key="2">
    <source>
        <dbReference type="Proteomes" id="UP000193146"/>
    </source>
</evidence>
<reference evidence="1 2" key="1">
    <citation type="submission" date="2017-04" db="EMBL/GenBank/DDBJ databases">
        <title>Burkholderia puraquae sp. nov., a novel Burkholderia cepacia complex species from hospital setting samples.</title>
        <authorList>
            <person name="Martina P."/>
            <person name="Leguizamon M."/>
            <person name="Prieto C."/>
            <person name="Sousa S."/>
            <person name="Montanaro P."/>
            <person name="Draghi W."/>
            <person name="Staembler M."/>
            <person name="Bettiol M."/>
            <person name="Figoli C."/>
            <person name="Palau J."/>
            <person name="Alvarez F."/>
            <person name="Benetti S."/>
            <person name="Anchat E."/>
            <person name="Vescina C."/>
            <person name="Ferreras J."/>
            <person name="Lasch P."/>
            <person name="Lagares A."/>
            <person name="Zorreguieta A."/>
            <person name="Yantorno O."/>
            <person name="Bosch A."/>
        </authorList>
    </citation>
    <scope>NUCLEOTIDE SEQUENCE [LARGE SCALE GENOMIC DNA]</scope>
    <source>
        <strain evidence="1 2">CAMPA 1040</strain>
    </source>
</reference>
<comment type="caution">
    <text evidence="1">The sequence shown here is derived from an EMBL/GenBank/DDBJ whole genome shotgun (WGS) entry which is preliminary data.</text>
</comment>
<evidence type="ECO:0000313" key="1">
    <source>
        <dbReference type="EMBL" id="ORT81472.1"/>
    </source>
</evidence>
<organism evidence="1 2">
    <name type="scientific">Burkholderia puraquae</name>
    <dbReference type="NCBI Taxonomy" id="1904757"/>
    <lineage>
        <taxon>Bacteria</taxon>
        <taxon>Pseudomonadati</taxon>
        <taxon>Pseudomonadota</taxon>
        <taxon>Betaproteobacteria</taxon>
        <taxon>Burkholderiales</taxon>
        <taxon>Burkholderiaceae</taxon>
        <taxon>Burkholderia</taxon>
        <taxon>Burkholderia cepacia complex</taxon>
    </lineage>
</organism>
<gene>
    <name evidence="1" type="ORF">B7G54_31005</name>
</gene>
<dbReference type="EMBL" id="NBYX01000023">
    <property type="protein sequence ID" value="ORT81472.1"/>
    <property type="molecule type" value="Genomic_DNA"/>
</dbReference>
<protein>
    <submittedName>
        <fullName evidence="1">Uncharacterized protein</fullName>
    </submittedName>
</protein>
<dbReference type="Proteomes" id="UP000193146">
    <property type="component" value="Unassembled WGS sequence"/>
</dbReference>
<sequence length="67" mass="7618">MWTDLKHLCRSVDIGGDITKRLRVWILNKYERAPRKPLSCMIFVPMCVQRCIGASDGDAKATIVARI</sequence>
<keyword evidence="2" id="KW-1185">Reference proteome</keyword>
<name>A0A1X1P8A5_9BURK</name>
<accession>A0A1X1P8A5</accession>